<dbReference type="Pfam" id="PF13781">
    <property type="entry name" value="DoxX_3"/>
    <property type="match status" value="1"/>
</dbReference>
<keyword evidence="1" id="KW-1133">Transmembrane helix</keyword>
<dbReference type="InterPro" id="IPR036291">
    <property type="entry name" value="NAD(P)-bd_dom_sf"/>
</dbReference>
<gene>
    <name evidence="3" type="ORF">BAU07_07490</name>
</gene>
<evidence type="ECO:0000256" key="1">
    <source>
        <dbReference type="SAM" id="Phobius"/>
    </source>
</evidence>
<keyword evidence="1" id="KW-0812">Transmembrane</keyword>
<dbReference type="InterPro" id="IPR051207">
    <property type="entry name" value="ComplexI_NDUFA9_subunit"/>
</dbReference>
<organism evidence="3 4">
    <name type="scientific">Bordetella flabilis</name>
    <dbReference type="NCBI Taxonomy" id="463014"/>
    <lineage>
        <taxon>Bacteria</taxon>
        <taxon>Pseudomonadati</taxon>
        <taxon>Pseudomonadota</taxon>
        <taxon>Betaproteobacteria</taxon>
        <taxon>Burkholderiales</taxon>
        <taxon>Alcaligenaceae</taxon>
        <taxon>Bordetella</taxon>
    </lineage>
</organism>
<dbReference type="PANTHER" id="PTHR12126">
    <property type="entry name" value="NADH-UBIQUINONE OXIDOREDUCTASE 39 KDA SUBUNIT-RELATED"/>
    <property type="match status" value="1"/>
</dbReference>
<keyword evidence="1" id="KW-0472">Membrane</keyword>
<dbReference type="EMBL" id="CP016172">
    <property type="protein sequence ID" value="ANN76974.1"/>
    <property type="molecule type" value="Genomic_DNA"/>
</dbReference>
<dbReference type="STRING" id="463014.BAU07_07490"/>
<dbReference type="OrthoDB" id="5292533at2"/>
<dbReference type="AlphaFoldDB" id="A0A193GCG4"/>
<evidence type="ECO:0000313" key="4">
    <source>
        <dbReference type="Proteomes" id="UP000091926"/>
    </source>
</evidence>
<dbReference type="InterPro" id="IPR025695">
    <property type="entry name" value="DoxX-like"/>
</dbReference>
<dbReference type="SUPFAM" id="SSF51735">
    <property type="entry name" value="NAD(P)-binding Rossmann-fold domains"/>
    <property type="match status" value="1"/>
</dbReference>
<dbReference type="KEGG" id="bfz:BAU07_07490"/>
<feature type="transmembrane region" description="Helical" evidence="1">
    <location>
        <begin position="313"/>
        <end position="335"/>
    </location>
</feature>
<evidence type="ECO:0000259" key="2">
    <source>
        <dbReference type="Pfam" id="PF13460"/>
    </source>
</evidence>
<feature type="transmembrane region" description="Helical" evidence="1">
    <location>
        <begin position="405"/>
        <end position="423"/>
    </location>
</feature>
<accession>A0A193GCG4</accession>
<dbReference type="PANTHER" id="PTHR12126:SF11">
    <property type="entry name" value="NADH DEHYDROGENASE [UBIQUINONE] 1 ALPHA SUBCOMPLEX SUBUNIT 9, MITOCHONDRIAL"/>
    <property type="match status" value="1"/>
</dbReference>
<dbReference type="Proteomes" id="UP000091926">
    <property type="component" value="Chromosome"/>
</dbReference>
<sequence length="432" mass="46551">MKILLTGATGFIGRRLVAALMAQGHTLRCVSRTPPSGVQASGALAWLRMDYAQALSATQWAEAVRDCDAVINAAGILRSHGSQTLERVHGQAPCALFEAARIAGVSRIVQISALGADAGAASAYHLSKKIADDALRALGIPYSIVQPSLVFGPEGASARFFMATASLPLIPLAGMDDSLIQPVLIDDLVQAVLALLAMPAHDMPPVVAAVGPRPLSLRAYYEALRATLHLPRRARFVRMPLPLVQVAARMGDVVPGTLLNTDTLAMLMRGNTADSGRLQRLLGRAPRPADAFVEPAYASALAAQARLAWLLPVLRWSIALVWIVTAFVSAFGYPVADSYELLRRAGVPDAALAPALYGAAGLDLLLGICVVLPRRRRWLWLAQAALVIGYTIIISLRLPEFWLHPYGPMVKNLPFLAMLWLLYELEDRKWTS</sequence>
<dbReference type="Pfam" id="PF13460">
    <property type="entry name" value="NAD_binding_10"/>
    <property type="match status" value="1"/>
</dbReference>
<feature type="transmembrane region" description="Helical" evidence="1">
    <location>
        <begin position="379"/>
        <end position="399"/>
    </location>
</feature>
<keyword evidence="4" id="KW-1185">Reference proteome</keyword>
<dbReference type="Gene3D" id="3.40.50.720">
    <property type="entry name" value="NAD(P)-binding Rossmann-like Domain"/>
    <property type="match status" value="1"/>
</dbReference>
<dbReference type="RefSeq" id="WP_066655497.1">
    <property type="nucleotide sequence ID" value="NZ_CBCSCL010000019.1"/>
</dbReference>
<feature type="domain" description="NAD(P)-binding" evidence="2">
    <location>
        <begin position="7"/>
        <end position="148"/>
    </location>
</feature>
<protein>
    <recommendedName>
        <fullName evidence="2">NAD(P)-binding domain-containing protein</fullName>
    </recommendedName>
</protein>
<proteinExistence type="predicted"/>
<evidence type="ECO:0000313" key="3">
    <source>
        <dbReference type="EMBL" id="ANN76974.1"/>
    </source>
</evidence>
<name>A0A193GCG4_9BORD</name>
<dbReference type="GO" id="GO:0044877">
    <property type="term" value="F:protein-containing complex binding"/>
    <property type="evidence" value="ECO:0007669"/>
    <property type="project" value="TreeGrafter"/>
</dbReference>
<feature type="transmembrane region" description="Helical" evidence="1">
    <location>
        <begin position="355"/>
        <end position="372"/>
    </location>
</feature>
<dbReference type="InterPro" id="IPR016040">
    <property type="entry name" value="NAD(P)-bd_dom"/>
</dbReference>
<reference evidence="3 4" key="1">
    <citation type="submission" date="2016-06" db="EMBL/GenBank/DDBJ databases">
        <title>Complete genome sequences of Bordetella bronchialis and Bordetella flabilis.</title>
        <authorList>
            <person name="LiPuma J.J."/>
            <person name="Spilker T."/>
        </authorList>
    </citation>
    <scope>NUCLEOTIDE SEQUENCE [LARGE SCALE GENOMIC DNA]</scope>
    <source>
        <strain evidence="3 4">AU10664</strain>
    </source>
</reference>